<dbReference type="PANTHER" id="PTHR30231:SF41">
    <property type="entry name" value="DNA POLYMERASE III SUBUNIT EPSILON"/>
    <property type="match status" value="1"/>
</dbReference>
<feature type="domain" description="ExoI SH3-like" evidence="13">
    <location>
        <begin position="194"/>
        <end position="334"/>
    </location>
</feature>
<evidence type="ECO:0000256" key="2">
    <source>
        <dbReference type="ARBA" id="ARBA00001946"/>
    </source>
</evidence>
<evidence type="ECO:0000256" key="3">
    <source>
        <dbReference type="ARBA" id="ARBA00012108"/>
    </source>
</evidence>
<dbReference type="RefSeq" id="WP_317276283.1">
    <property type="nucleotide sequence ID" value="NZ_JAWJWH010000006.1"/>
</dbReference>
<dbReference type="PIRSF" id="PIRSF000977">
    <property type="entry name" value="Exodeoxyribonuclease_I"/>
    <property type="match status" value="1"/>
</dbReference>
<evidence type="ECO:0000256" key="9">
    <source>
        <dbReference type="ARBA" id="ARBA00023125"/>
    </source>
</evidence>
<evidence type="ECO:0000313" key="16">
    <source>
        <dbReference type="Proteomes" id="UP001187203"/>
    </source>
</evidence>
<dbReference type="EC" id="3.1.11.1" evidence="3"/>
<dbReference type="InterPro" id="IPR038649">
    <property type="entry name" value="EXOI_SH3_sf"/>
</dbReference>
<comment type="cofactor">
    <cofactor evidence="2">
        <name>Mg(2+)</name>
        <dbReference type="ChEBI" id="CHEBI:18420"/>
    </cofactor>
</comment>
<dbReference type="EMBL" id="JAWJWI010000006">
    <property type="protein sequence ID" value="MDV4186687.1"/>
    <property type="molecule type" value="Genomic_DNA"/>
</dbReference>
<keyword evidence="15" id="KW-0540">Nuclease</keyword>
<accession>A0ABU3YM33</accession>
<evidence type="ECO:0000256" key="12">
    <source>
        <dbReference type="ARBA" id="ARBA00046792"/>
    </source>
</evidence>
<evidence type="ECO:0000256" key="11">
    <source>
        <dbReference type="ARBA" id="ARBA00031220"/>
    </source>
</evidence>
<sequence>MAFVFYDTETTGTNWPYDQILQFAAVKTDADLQSLVEVQFQSRLLPHVVPNPEAMKVNGLTPSQLINPALPSHYEMVRSVETTMHVWGASMFMGFNNISFDEYFLRAALYKTLHRPYLTVMDGNSRSDILKLARAAHLLSPGALRIAYSNDNMPIFNLAELARANGFNHPNAHDARADIDATLCLARILMNEAPGVWNDFMRFAKKSTVLQHIQDQAVFGMAEFYKGRAYSWLVTRIGVSNADKNVHYAYDLQFDPDELAALSHEELVDRLADMPRPIKQLKINSCPVIFEVEDAPPGTAARLLDDAEIERRVRRLREDRVLTSRLIAAREASLLVYNPSPYLEQQIFDAFTGGNDLPVLEKFHAAPWSERQAILPDLQDGRLRVLGEELIYLESPGVLTNEQRTQHVERHRRRILGLDGMEPWLTIPAAIERAELMIALASTADRRYLEMHKAHLVAWRDRLTPVAV</sequence>
<evidence type="ECO:0000259" key="14">
    <source>
        <dbReference type="PROSITE" id="PS51785"/>
    </source>
</evidence>
<feature type="domain" description="ExoI C-terminal" evidence="14">
    <location>
        <begin position="339"/>
        <end position="464"/>
    </location>
</feature>
<keyword evidence="6" id="KW-0227">DNA damage</keyword>
<keyword evidence="5" id="KW-0479">Metal-binding</keyword>
<dbReference type="InterPro" id="IPR036397">
    <property type="entry name" value="RNaseH_sf"/>
</dbReference>
<dbReference type="Gene3D" id="3.30.420.10">
    <property type="entry name" value="Ribonuclease H-like superfamily/Ribonuclease H"/>
    <property type="match status" value="1"/>
</dbReference>
<evidence type="ECO:0000256" key="8">
    <source>
        <dbReference type="ARBA" id="ARBA00022842"/>
    </source>
</evidence>
<dbReference type="PROSITE" id="PS51784">
    <property type="entry name" value="EXOI_SH3"/>
    <property type="match status" value="1"/>
</dbReference>
<dbReference type="PROSITE" id="PS51785">
    <property type="entry name" value="EXOI_C"/>
    <property type="match status" value="1"/>
</dbReference>
<evidence type="ECO:0000256" key="1">
    <source>
        <dbReference type="ARBA" id="ARBA00000563"/>
    </source>
</evidence>
<reference evidence="16" key="1">
    <citation type="journal article" date="2023" name="Int. J. Mol. Sci.">
        <title>Genomic and Metabolic Characterization of Plant Growth-Promoting Rhizobacteria Isolated from Nodules of Clovers Grown in Non-Farmed Soil.</title>
        <authorList>
            <person name="Wojcik M."/>
            <person name="Koper P."/>
            <person name="Zebracki K."/>
            <person name="Marczak M."/>
            <person name="Mazur A."/>
        </authorList>
    </citation>
    <scope>NUCLEOTIDE SEQUENCE [LARGE SCALE GENOMIC DNA]</scope>
    <source>
        <strain evidence="16">KB12</strain>
    </source>
</reference>
<evidence type="ECO:0000313" key="15">
    <source>
        <dbReference type="EMBL" id="MDV4186687.1"/>
    </source>
</evidence>
<dbReference type="Pfam" id="PF00929">
    <property type="entry name" value="RNase_T"/>
    <property type="match status" value="1"/>
</dbReference>
<keyword evidence="10" id="KW-0234">DNA repair</keyword>
<dbReference type="GO" id="GO:0004527">
    <property type="term" value="F:exonuclease activity"/>
    <property type="evidence" value="ECO:0007669"/>
    <property type="project" value="UniProtKB-KW"/>
</dbReference>
<dbReference type="InterPro" id="IPR013620">
    <property type="entry name" value="Exonuc_1_SH3"/>
</dbReference>
<name>A0ABU3YM33_9HYPH</name>
<evidence type="ECO:0000256" key="10">
    <source>
        <dbReference type="ARBA" id="ARBA00023204"/>
    </source>
</evidence>
<dbReference type="Pfam" id="PF08411">
    <property type="entry name" value="ExoI_SH3"/>
    <property type="match status" value="1"/>
</dbReference>
<evidence type="ECO:0000256" key="7">
    <source>
        <dbReference type="ARBA" id="ARBA00022801"/>
    </source>
</evidence>
<keyword evidence="8" id="KW-0460">Magnesium</keyword>
<dbReference type="InterPro" id="IPR023607">
    <property type="entry name" value="Exodeoxyribonuclease_I"/>
</dbReference>
<comment type="caution">
    <text evidence="15">The sequence shown here is derived from an EMBL/GenBank/DDBJ whole genome shotgun (WGS) entry which is preliminary data.</text>
</comment>
<keyword evidence="7" id="KW-0378">Hydrolase</keyword>
<dbReference type="SUPFAM" id="SSF53098">
    <property type="entry name" value="Ribonuclease H-like"/>
    <property type="match status" value="1"/>
</dbReference>
<evidence type="ECO:0000256" key="6">
    <source>
        <dbReference type="ARBA" id="ARBA00022763"/>
    </source>
</evidence>
<dbReference type="SMART" id="SM00479">
    <property type="entry name" value="EXOIII"/>
    <property type="match status" value="1"/>
</dbReference>
<dbReference type="InterPro" id="IPR012337">
    <property type="entry name" value="RNaseH-like_sf"/>
</dbReference>
<organism evidence="15 16">
    <name type="scientific">Rhizobium brockwellii</name>
    <dbReference type="NCBI Taxonomy" id="3019932"/>
    <lineage>
        <taxon>Bacteria</taxon>
        <taxon>Pseudomonadati</taxon>
        <taxon>Pseudomonadota</taxon>
        <taxon>Alphaproteobacteria</taxon>
        <taxon>Hyphomicrobiales</taxon>
        <taxon>Rhizobiaceae</taxon>
        <taxon>Rhizobium/Agrobacterium group</taxon>
        <taxon>Rhizobium</taxon>
    </lineage>
</organism>
<dbReference type="InterPro" id="IPR013520">
    <property type="entry name" value="Ribonucl_H"/>
</dbReference>
<gene>
    <name evidence="15" type="ORF">R1523_14375</name>
</gene>
<keyword evidence="9" id="KW-0238">DNA-binding</keyword>
<keyword evidence="16" id="KW-1185">Reference proteome</keyword>
<dbReference type="Proteomes" id="UP001187203">
    <property type="component" value="Unassembled WGS sequence"/>
</dbReference>
<comment type="subunit">
    <text evidence="12">Monomer. Interacts with ssb (via C-terminus); this interaction stimulates the exonuclease activity by recruiting the enzyme to its substrate.</text>
</comment>
<comment type="catalytic activity">
    <reaction evidence="1">
        <text>Exonucleolytic cleavage in the 3'- to 5'-direction to yield nucleoside 5'-phosphates.</text>
        <dbReference type="EC" id="3.1.11.1"/>
    </reaction>
</comment>
<protein>
    <recommendedName>
        <fullName evidence="4">Exodeoxyribonuclease I</fullName>
        <ecNumber evidence="3">3.1.11.1</ecNumber>
    </recommendedName>
    <alternativeName>
        <fullName evidence="11">DNA deoxyribophosphodiesterase</fullName>
    </alternativeName>
</protein>
<evidence type="ECO:0000256" key="5">
    <source>
        <dbReference type="ARBA" id="ARBA00022723"/>
    </source>
</evidence>
<dbReference type="PANTHER" id="PTHR30231">
    <property type="entry name" value="DNA POLYMERASE III SUBUNIT EPSILON"/>
    <property type="match status" value="1"/>
</dbReference>
<keyword evidence="15" id="KW-0269">Exonuclease</keyword>
<proteinExistence type="predicted"/>
<evidence type="ECO:0000256" key="4">
    <source>
        <dbReference type="ARBA" id="ARBA00019900"/>
    </source>
</evidence>
<dbReference type="Gene3D" id="3.30.1520.20">
    <property type="entry name" value="Exonuclease ExoI, domain 2"/>
    <property type="match status" value="1"/>
</dbReference>
<dbReference type="InterPro" id="IPR034747">
    <property type="entry name" value="EXOI_SH3"/>
</dbReference>
<dbReference type="InterPro" id="IPR058561">
    <property type="entry name" value="Exonuc_1_C"/>
</dbReference>
<evidence type="ECO:0000259" key="13">
    <source>
        <dbReference type="PROSITE" id="PS51784"/>
    </source>
</evidence>